<dbReference type="RefSeq" id="WP_006758027.1">
    <property type="nucleotide sequence ID" value="NZ_ABLK01000049.1"/>
</dbReference>
<organism evidence="2 3">
    <name type="scientific">Burkholderia ambifaria MEX-5</name>
    <dbReference type="NCBI Taxonomy" id="396597"/>
    <lineage>
        <taxon>Bacteria</taxon>
        <taxon>Pseudomonadati</taxon>
        <taxon>Pseudomonadota</taxon>
        <taxon>Betaproteobacteria</taxon>
        <taxon>Burkholderiales</taxon>
        <taxon>Burkholderiaceae</taxon>
        <taxon>Burkholderia</taxon>
        <taxon>Burkholderia cepacia complex</taxon>
    </lineage>
</organism>
<reference evidence="2 3" key="1">
    <citation type="submission" date="2008-03" db="EMBL/GenBank/DDBJ databases">
        <title>Sequencing of the draft genome and assembly of Burkholderia ambifaria MEX-5.</title>
        <authorList>
            <consortium name="US DOE Joint Genome Institute (JGI-PGF)"/>
            <person name="Copeland A."/>
            <person name="Lucas S."/>
            <person name="Lapidus A."/>
            <person name="Glavina del Rio T."/>
            <person name="Dalin E."/>
            <person name="Tice H."/>
            <person name="Bruce D."/>
            <person name="Goodwin L."/>
            <person name="Pitluck S."/>
            <person name="Larimer F."/>
            <person name="Land M.L."/>
            <person name="Hauser L."/>
            <person name="Tiedje J."/>
            <person name="Richardson P."/>
        </authorList>
    </citation>
    <scope>NUCLEOTIDE SEQUENCE [LARGE SCALE GENOMIC DNA]</scope>
    <source>
        <strain evidence="2 3">MEX-5</strain>
    </source>
</reference>
<comment type="caution">
    <text evidence="2">The sequence shown here is derived from an EMBL/GenBank/DDBJ whole genome shotgun (WGS) entry which is preliminary data.</text>
</comment>
<dbReference type="PATRIC" id="fig|396597.7.peg.6101"/>
<proteinExistence type="predicted"/>
<evidence type="ECO:0000256" key="1">
    <source>
        <dbReference type="SAM" id="MobiDB-lite"/>
    </source>
</evidence>
<dbReference type="AlphaFoldDB" id="B1T2Q5"/>
<evidence type="ECO:0000313" key="2">
    <source>
        <dbReference type="EMBL" id="EDT42134.1"/>
    </source>
</evidence>
<protein>
    <submittedName>
        <fullName evidence="2">Uncharacterized protein</fullName>
    </submittedName>
</protein>
<accession>B1T2Q5</accession>
<dbReference type="Proteomes" id="UP000004814">
    <property type="component" value="Unassembled WGS sequence"/>
</dbReference>
<gene>
    <name evidence="2" type="ORF">BamMEX5DRAFT_2071</name>
</gene>
<sequence>MRDRTGGRKIAAGQRGYDALPTRGERVGQPKCREAELIGPIRFTVQVDRYPADLVGAEFPPLLERSSDGLG</sequence>
<dbReference type="EMBL" id="ABLK01000049">
    <property type="protein sequence ID" value="EDT42134.1"/>
    <property type="molecule type" value="Genomic_DNA"/>
</dbReference>
<feature type="region of interest" description="Disordered" evidence="1">
    <location>
        <begin position="1"/>
        <end position="26"/>
    </location>
</feature>
<evidence type="ECO:0000313" key="3">
    <source>
        <dbReference type="Proteomes" id="UP000004814"/>
    </source>
</evidence>
<name>B1T2Q5_9BURK</name>